<accession>A0A3B0J1D4</accession>
<dbReference type="InterPro" id="IPR005139">
    <property type="entry name" value="PCRF"/>
</dbReference>
<dbReference type="Gene3D" id="3.30.160.20">
    <property type="match status" value="1"/>
</dbReference>
<dbReference type="FunFam" id="3.30.70.1660:FF:000002">
    <property type="entry name" value="Peptide chain release factor 1"/>
    <property type="match status" value="1"/>
</dbReference>
<evidence type="ECO:0000256" key="4">
    <source>
        <dbReference type="ARBA" id="ARBA00022481"/>
    </source>
</evidence>
<dbReference type="NCBIfam" id="NF001859">
    <property type="entry name" value="PRK00591.1"/>
    <property type="match status" value="1"/>
</dbReference>
<dbReference type="SMART" id="SM00937">
    <property type="entry name" value="PCRF"/>
    <property type="match status" value="1"/>
</dbReference>
<dbReference type="EMBL" id="OUNF01000370">
    <property type="protein sequence ID" value="SPP34406.1"/>
    <property type="molecule type" value="Genomic_DNA"/>
</dbReference>
<dbReference type="InterPro" id="IPR045853">
    <property type="entry name" value="Pep_chain_release_fac_I_sf"/>
</dbReference>
<dbReference type="Pfam" id="PF03462">
    <property type="entry name" value="PCRF"/>
    <property type="match status" value="1"/>
</dbReference>
<evidence type="ECO:0000256" key="7">
    <source>
        <dbReference type="HAMAP-Rule" id="MF_00093"/>
    </source>
</evidence>
<keyword evidence="9" id="KW-0175">Coiled coil</keyword>
<dbReference type="InterPro" id="IPR050057">
    <property type="entry name" value="Prokaryotic/Mito_RF"/>
</dbReference>
<dbReference type="FunFam" id="3.30.70.1660:FF:000004">
    <property type="entry name" value="Peptide chain release factor 1"/>
    <property type="match status" value="1"/>
</dbReference>
<dbReference type="GO" id="GO:0016149">
    <property type="term" value="F:translation release factor activity, codon specific"/>
    <property type="evidence" value="ECO:0007669"/>
    <property type="project" value="UniProtKB-UniRule"/>
</dbReference>
<dbReference type="SUPFAM" id="SSF75620">
    <property type="entry name" value="Release factor"/>
    <property type="match status" value="1"/>
</dbReference>
<sequence length="363" mass="41442">MDIENNLQDLKKKFSDVERNLENPTNLSQKEFVSFSKEYSELRPIIEIIDEYNVLKEEISDLEEIMKDENSESDIKELAKEELLEKQKILLPKVKAKLKLALLPKDEDDSRNAILEIRAGTGGEEAALFAAILFRMYQKYAERRNWKFEPINISNTGIGGYKEASAIINGTEVFARLKFESGVHRVQRVPETESSGRLHTSAATVAILPEVEEVDFKIEEKDLRIDVYRSSGPGGQSVNTTDSAVRVTHLPTGIVVIQQDEKSQHKNKAKALKVLRARLYEIERQKKEMERSTMRKSQIGSGDRSERIRTYNFPQSRITDHRINLTSHRLEQIIKEGELDEFIEALISRNEAERLAGGGNVTL</sequence>
<evidence type="ECO:0000313" key="12">
    <source>
        <dbReference type="EMBL" id="SPP34406.1"/>
    </source>
</evidence>
<dbReference type="Gene3D" id="6.10.140.1950">
    <property type="match status" value="1"/>
</dbReference>
<dbReference type="InterPro" id="IPR000352">
    <property type="entry name" value="Pep_chain_release_fac_I"/>
</dbReference>
<comment type="similarity">
    <text evidence="3 7">Belongs to the prokaryotic/mitochondrial release factor family.</text>
</comment>
<evidence type="ECO:0000256" key="10">
    <source>
        <dbReference type="SAM" id="MobiDB-lite"/>
    </source>
</evidence>
<dbReference type="FunFam" id="3.30.160.20:FF:000004">
    <property type="entry name" value="Peptide chain release factor 1"/>
    <property type="match status" value="1"/>
</dbReference>
<evidence type="ECO:0000259" key="11">
    <source>
        <dbReference type="PROSITE" id="PS00745"/>
    </source>
</evidence>
<comment type="function">
    <text evidence="1 7">Peptide chain release factor 1 directs the termination of translation in response to the peptide chain termination codons UAG and UAA.</text>
</comment>
<dbReference type="Pfam" id="PF00472">
    <property type="entry name" value="RF-1"/>
    <property type="match status" value="1"/>
</dbReference>
<feature type="region of interest" description="Disordered" evidence="10">
    <location>
        <begin position="286"/>
        <end position="305"/>
    </location>
</feature>
<dbReference type="PROSITE" id="PS00745">
    <property type="entry name" value="RF_PROK_I"/>
    <property type="match status" value="1"/>
</dbReference>
<comment type="subcellular location">
    <subcellularLocation>
        <location evidence="2 7">Cytoplasm</location>
    </subcellularLocation>
</comment>
<keyword evidence="4 7" id="KW-0488">Methylation</keyword>
<feature type="coiled-coil region" evidence="9">
    <location>
        <begin position="45"/>
        <end position="72"/>
    </location>
</feature>
<dbReference type="PANTHER" id="PTHR43804:SF7">
    <property type="entry name" value="LD18447P"/>
    <property type="match status" value="1"/>
</dbReference>
<reference evidence="12" key="1">
    <citation type="submission" date="2018-04" db="EMBL/GenBank/DDBJ databases">
        <authorList>
            <person name="Go L.Y."/>
            <person name="Mitchell J.A."/>
        </authorList>
    </citation>
    <scope>NUCLEOTIDE SEQUENCE</scope>
    <source>
        <strain evidence="12">WBAF</strain>
    </source>
</reference>
<dbReference type="NCBIfam" id="TIGR00019">
    <property type="entry name" value="prfA"/>
    <property type="match status" value="1"/>
</dbReference>
<keyword evidence="6 7" id="KW-0648">Protein biosynthesis</keyword>
<evidence type="ECO:0000256" key="1">
    <source>
        <dbReference type="ARBA" id="ARBA00002986"/>
    </source>
</evidence>
<dbReference type="Gene3D" id="3.30.70.1660">
    <property type="match status" value="1"/>
</dbReference>
<evidence type="ECO:0000256" key="2">
    <source>
        <dbReference type="ARBA" id="ARBA00004496"/>
    </source>
</evidence>
<evidence type="ECO:0000256" key="3">
    <source>
        <dbReference type="ARBA" id="ARBA00010835"/>
    </source>
</evidence>
<feature type="modified residue" description="N5-methylglutamine" evidence="7">
    <location>
        <position position="236"/>
    </location>
</feature>
<evidence type="ECO:0000256" key="5">
    <source>
        <dbReference type="ARBA" id="ARBA00022490"/>
    </source>
</evidence>
<dbReference type="HAMAP" id="MF_00093">
    <property type="entry name" value="Rel_fac_1"/>
    <property type="match status" value="1"/>
</dbReference>
<proteinExistence type="inferred from homology"/>
<comment type="PTM">
    <text evidence="7">Methylated by PrmC. Methylation increases the termination efficiency of RF1.</text>
</comment>
<evidence type="ECO:0000256" key="6">
    <source>
        <dbReference type="ARBA" id="ARBA00022917"/>
    </source>
</evidence>
<dbReference type="PANTHER" id="PTHR43804">
    <property type="entry name" value="LD18447P"/>
    <property type="match status" value="1"/>
</dbReference>
<evidence type="ECO:0000256" key="9">
    <source>
        <dbReference type="SAM" id="Coils"/>
    </source>
</evidence>
<keyword evidence="5 7" id="KW-0963">Cytoplasm</keyword>
<protein>
    <recommendedName>
        <fullName evidence="7 8">Peptide chain release factor 1</fullName>
        <shortName evidence="7">RF-1</shortName>
    </recommendedName>
</protein>
<dbReference type="InterPro" id="IPR004373">
    <property type="entry name" value="RF-1"/>
</dbReference>
<gene>
    <name evidence="7 12" type="primary">prfA</name>
    <name evidence="12" type="ORF">WBAF_1381</name>
</gene>
<dbReference type="GO" id="GO:0005829">
    <property type="term" value="C:cytosol"/>
    <property type="evidence" value="ECO:0007669"/>
    <property type="project" value="UniProtKB-ARBA"/>
</dbReference>
<evidence type="ECO:0000256" key="8">
    <source>
        <dbReference type="NCBIfam" id="TIGR00019"/>
    </source>
</evidence>
<feature type="domain" description="Prokaryotic-type class I peptide chain release factors" evidence="11">
    <location>
        <begin position="229"/>
        <end position="245"/>
    </location>
</feature>
<name>A0A3B0J1D4_9RICK</name>
<dbReference type="AlphaFoldDB" id="A0A3B0J1D4"/>
<organism evidence="12">
    <name type="scientific">Wolbachia endosymbiont of Aleurodicus floccissimus</name>
    <dbReference type="NCBI Taxonomy" id="2152762"/>
    <lineage>
        <taxon>Bacteria</taxon>
        <taxon>Pseudomonadati</taxon>
        <taxon>Pseudomonadota</taxon>
        <taxon>Alphaproteobacteria</taxon>
        <taxon>Rickettsiales</taxon>
        <taxon>Anaplasmataceae</taxon>
        <taxon>Wolbachieae</taxon>
        <taxon>Wolbachia</taxon>
    </lineage>
</organism>